<evidence type="ECO:0000256" key="12">
    <source>
        <dbReference type="ARBA" id="ARBA00023170"/>
    </source>
</evidence>
<dbReference type="PANTHER" id="PTHR32552">
    <property type="entry name" value="FERRICHROME IRON RECEPTOR-RELATED"/>
    <property type="match status" value="1"/>
</dbReference>
<dbReference type="InterPro" id="IPR000531">
    <property type="entry name" value="Beta-barrel_TonB"/>
</dbReference>
<evidence type="ECO:0000256" key="1">
    <source>
        <dbReference type="ARBA" id="ARBA00004571"/>
    </source>
</evidence>
<keyword evidence="19" id="KW-1185">Reference proteome</keyword>
<dbReference type="Gene3D" id="2.170.130.10">
    <property type="entry name" value="TonB-dependent receptor, plug domain"/>
    <property type="match status" value="1"/>
</dbReference>
<gene>
    <name evidence="18" type="ORF">FZ942_12480</name>
</gene>
<dbReference type="CDD" id="cd01347">
    <property type="entry name" value="ligand_gated_channel"/>
    <property type="match status" value="1"/>
</dbReference>
<dbReference type="GO" id="GO:0009279">
    <property type="term" value="C:cell outer membrane"/>
    <property type="evidence" value="ECO:0007669"/>
    <property type="project" value="UniProtKB-SubCell"/>
</dbReference>
<proteinExistence type="inferred from homology"/>
<keyword evidence="9" id="KW-0406">Ion transport</keyword>
<dbReference type="GO" id="GO:0015891">
    <property type="term" value="P:siderophore transport"/>
    <property type="evidence" value="ECO:0007669"/>
    <property type="project" value="InterPro"/>
</dbReference>
<keyword evidence="5" id="KW-0410">Iron transport</keyword>
<evidence type="ECO:0000256" key="4">
    <source>
        <dbReference type="ARBA" id="ARBA00022452"/>
    </source>
</evidence>
<dbReference type="AlphaFoldDB" id="A0A5A9GNN9"/>
<evidence type="ECO:0000256" key="15">
    <source>
        <dbReference type="RuleBase" id="RU003357"/>
    </source>
</evidence>
<keyword evidence="8" id="KW-0408">Iron</keyword>
<accession>A0A5A9GNN9</accession>
<keyword evidence="3 14" id="KW-0813">Transport</keyword>
<evidence type="ECO:0000256" key="14">
    <source>
        <dbReference type="PROSITE-ProRule" id="PRU01360"/>
    </source>
</evidence>
<feature type="domain" description="TonB-dependent receptor plug" evidence="17">
    <location>
        <begin position="99"/>
        <end position="197"/>
    </location>
</feature>
<comment type="subcellular location">
    <subcellularLocation>
        <location evidence="1 14">Cell outer membrane</location>
        <topology evidence="1 14">Multi-pass membrane protein</topology>
    </subcellularLocation>
</comment>
<dbReference type="GO" id="GO:0038023">
    <property type="term" value="F:signaling receptor activity"/>
    <property type="evidence" value="ECO:0007669"/>
    <property type="project" value="InterPro"/>
</dbReference>
<comment type="similarity">
    <text evidence="2 14 15">Belongs to the TonB-dependent receptor family.</text>
</comment>
<dbReference type="SUPFAM" id="SSF56935">
    <property type="entry name" value="Porins"/>
    <property type="match status" value="1"/>
</dbReference>
<reference evidence="18 19" key="1">
    <citation type="submission" date="2019-08" db="EMBL/GenBank/DDBJ databases">
        <authorList>
            <person name="Grouzdev D."/>
            <person name="Tikhonova E."/>
            <person name="Kravchenko I."/>
        </authorList>
    </citation>
    <scope>NUCLEOTIDE SEQUENCE [LARGE SCALE GENOMIC DNA]</scope>
    <source>
        <strain evidence="18 19">59b</strain>
    </source>
</reference>
<evidence type="ECO:0000256" key="7">
    <source>
        <dbReference type="ARBA" id="ARBA00022729"/>
    </source>
</evidence>
<dbReference type="RefSeq" id="WP_149231410.1">
    <property type="nucleotide sequence ID" value="NZ_JALJXJ010000005.1"/>
</dbReference>
<evidence type="ECO:0000313" key="18">
    <source>
        <dbReference type="EMBL" id="KAA0596013.1"/>
    </source>
</evidence>
<dbReference type="FunFam" id="2.40.170.20:FF:000005">
    <property type="entry name" value="TonB-dependent siderophore receptor"/>
    <property type="match status" value="1"/>
</dbReference>
<dbReference type="NCBIfam" id="TIGR01783">
    <property type="entry name" value="TonB-siderophor"/>
    <property type="match status" value="1"/>
</dbReference>
<dbReference type="InterPro" id="IPR010105">
    <property type="entry name" value="TonB_sidphr_rcpt"/>
</dbReference>
<dbReference type="InterPro" id="IPR036942">
    <property type="entry name" value="Beta-barrel_TonB_sf"/>
</dbReference>
<evidence type="ECO:0000256" key="8">
    <source>
        <dbReference type="ARBA" id="ARBA00023004"/>
    </source>
</evidence>
<keyword evidence="11 14" id="KW-0472">Membrane</keyword>
<dbReference type="OrthoDB" id="9760333at2"/>
<dbReference type="PROSITE" id="PS52016">
    <property type="entry name" value="TONB_DEPENDENT_REC_3"/>
    <property type="match status" value="1"/>
</dbReference>
<dbReference type="GO" id="GO:0015344">
    <property type="term" value="F:siderophore uptake transmembrane transporter activity"/>
    <property type="evidence" value="ECO:0007669"/>
    <property type="project" value="TreeGrafter"/>
</dbReference>
<dbReference type="InterPro" id="IPR012910">
    <property type="entry name" value="Plug_dom"/>
</dbReference>
<evidence type="ECO:0000256" key="2">
    <source>
        <dbReference type="ARBA" id="ARBA00009810"/>
    </source>
</evidence>
<feature type="domain" description="TonB-dependent receptor-like beta-barrel" evidence="16">
    <location>
        <begin position="270"/>
        <end position="710"/>
    </location>
</feature>
<evidence type="ECO:0000256" key="10">
    <source>
        <dbReference type="ARBA" id="ARBA00023077"/>
    </source>
</evidence>
<evidence type="ECO:0000256" key="3">
    <source>
        <dbReference type="ARBA" id="ARBA00022448"/>
    </source>
</evidence>
<organism evidence="18 19">
    <name type="scientific">Azospirillum lipoferum</name>
    <dbReference type="NCBI Taxonomy" id="193"/>
    <lineage>
        <taxon>Bacteria</taxon>
        <taxon>Pseudomonadati</taxon>
        <taxon>Pseudomonadota</taxon>
        <taxon>Alphaproteobacteria</taxon>
        <taxon>Rhodospirillales</taxon>
        <taxon>Azospirillaceae</taxon>
        <taxon>Azospirillum</taxon>
    </lineage>
</organism>
<keyword evidence="13 14" id="KW-0998">Cell outer membrane</keyword>
<comment type="caution">
    <text evidence="18">The sequence shown here is derived from an EMBL/GenBank/DDBJ whole genome shotgun (WGS) entry which is preliminary data.</text>
</comment>
<keyword evidence="12 18" id="KW-0675">Receptor</keyword>
<keyword evidence="4 14" id="KW-1134">Transmembrane beta strand</keyword>
<evidence type="ECO:0000256" key="11">
    <source>
        <dbReference type="ARBA" id="ARBA00023136"/>
    </source>
</evidence>
<keyword evidence="7" id="KW-0732">Signal</keyword>
<evidence type="ECO:0000259" key="16">
    <source>
        <dbReference type="Pfam" id="PF00593"/>
    </source>
</evidence>
<dbReference type="InterPro" id="IPR037066">
    <property type="entry name" value="Plug_dom_sf"/>
</dbReference>
<dbReference type="Proteomes" id="UP000324927">
    <property type="component" value="Unassembled WGS sequence"/>
</dbReference>
<protein>
    <submittedName>
        <fullName evidence="18">TonB-dependent siderophore receptor</fullName>
    </submittedName>
</protein>
<keyword evidence="6 14" id="KW-0812">Transmembrane</keyword>
<dbReference type="FunFam" id="2.170.130.10:FF:000001">
    <property type="entry name" value="Catecholate siderophore TonB-dependent receptor"/>
    <property type="match status" value="1"/>
</dbReference>
<dbReference type="EMBL" id="VTTN01000004">
    <property type="protein sequence ID" value="KAA0596013.1"/>
    <property type="molecule type" value="Genomic_DNA"/>
</dbReference>
<dbReference type="PANTHER" id="PTHR32552:SF68">
    <property type="entry name" value="FERRICHROME OUTER MEMBRANE TRANSPORTER_PHAGE RECEPTOR"/>
    <property type="match status" value="1"/>
</dbReference>
<evidence type="ECO:0000259" key="17">
    <source>
        <dbReference type="Pfam" id="PF07715"/>
    </source>
</evidence>
<evidence type="ECO:0000256" key="13">
    <source>
        <dbReference type="ARBA" id="ARBA00023237"/>
    </source>
</evidence>
<evidence type="ECO:0000256" key="5">
    <source>
        <dbReference type="ARBA" id="ARBA00022496"/>
    </source>
</evidence>
<name>A0A5A9GNN9_AZOLI</name>
<dbReference type="InterPro" id="IPR039426">
    <property type="entry name" value="TonB-dep_rcpt-like"/>
</dbReference>
<evidence type="ECO:0000313" key="19">
    <source>
        <dbReference type="Proteomes" id="UP000324927"/>
    </source>
</evidence>
<keyword evidence="10 15" id="KW-0798">TonB box</keyword>
<dbReference type="Gene3D" id="2.40.170.20">
    <property type="entry name" value="TonB-dependent receptor, beta-barrel domain"/>
    <property type="match status" value="1"/>
</dbReference>
<evidence type="ECO:0000256" key="6">
    <source>
        <dbReference type="ARBA" id="ARBA00022692"/>
    </source>
</evidence>
<dbReference type="Pfam" id="PF00593">
    <property type="entry name" value="TonB_dep_Rec_b-barrel"/>
    <property type="match status" value="1"/>
</dbReference>
<evidence type="ECO:0000256" key="9">
    <source>
        <dbReference type="ARBA" id="ARBA00023065"/>
    </source>
</evidence>
<dbReference type="Pfam" id="PF07715">
    <property type="entry name" value="Plug"/>
    <property type="match status" value="1"/>
</dbReference>
<sequence>MGQTVRIRAAESQGKKTSRRNAAIPAILAVAATVWTPAWAQDAAGQQGAGQQRIGQQGGATLSLPAVSVTASPGNPALAADGYVAPAALGATKTGAALLETPQTVTVITREELDARRPQTVRSVLRYAPGVQISEDADNRLDSLTARGFALDQYLNGLKQLSGTWAVPKTEPYLLERAEVLTGPSSVLYGQASPGGILNMVAKRPTAEPLHQVEIQSGTGAMMQGAFDLGGPLDKEGRVLYRLTGIGRTAETQTDHTREQRIAIAPSVTWKPDDDTSLTLLAGYLHDPKGGIWNLLPYSGTLQPNRYGRISPSFYTGDTGFESFKRDQSQIGYEFEHRFGKALTVRQNARYTHIDIDYASVQGLNLQADQRTLNRQTYTADERLDSFAIDNQAELKLDTGPLSHTLLAGVDYQRINWDNLTRFGAAPTLDILAPNYNQVIRLPGIFQNAYQTQSQIGAYLQDQIRLGGWSLLLGGREDWATTDNENRVTNRRTSQFDRAFTGRVGLTYLFDNGLAPYASYATSFQPVAGTNRQGAAFEPTKGKQVEVGLKFQPKGSNSFATVSAFDLRQTNVTTPDPVNANFNVQTGEIRSRGVELSGVASLTDGLNVRASYAYLDNEITKDNAGNVGHRLSNVPAHIASLWADYTIQAQALKGLGFGGGARYVGPTYATNANTVKIPDYAVFDAAVHYDLGQALPSLQGTQLAVNASNIFDREYVSFCSAVGCRYGLGRTVYASVRYSW</sequence>